<dbReference type="Proteomes" id="UP001558652">
    <property type="component" value="Unassembled WGS sequence"/>
</dbReference>
<dbReference type="AlphaFoldDB" id="A0ABD0YXW1"/>
<evidence type="ECO:0000313" key="6">
    <source>
        <dbReference type="EMBL" id="KAL1130033.1"/>
    </source>
</evidence>
<dbReference type="GO" id="GO:0016042">
    <property type="term" value="P:lipid catabolic process"/>
    <property type="evidence" value="ECO:0007669"/>
    <property type="project" value="UniProtKB-UniRule"/>
</dbReference>
<comment type="caution">
    <text evidence="6">The sequence shown here is derived from an EMBL/GenBank/DDBJ whole genome shotgun (WGS) entry which is preliminary data.</text>
</comment>
<dbReference type="InterPro" id="IPR002641">
    <property type="entry name" value="PNPLA_dom"/>
</dbReference>
<dbReference type="Pfam" id="PF01734">
    <property type="entry name" value="Patatin"/>
    <property type="match status" value="1"/>
</dbReference>
<dbReference type="InterPro" id="IPR045217">
    <property type="entry name" value="PNPLA8-like"/>
</dbReference>
<gene>
    <name evidence="6" type="ORF">AAG570_012976</name>
</gene>
<protein>
    <recommendedName>
        <fullName evidence="5">PNPLA domain-containing protein</fullName>
    </recommendedName>
</protein>
<evidence type="ECO:0000313" key="7">
    <source>
        <dbReference type="Proteomes" id="UP001558652"/>
    </source>
</evidence>
<dbReference type="SUPFAM" id="SSF52151">
    <property type="entry name" value="FabD/lysophospholipase-like"/>
    <property type="match status" value="1"/>
</dbReference>
<dbReference type="CDD" id="cd07211">
    <property type="entry name" value="Pat_PNPLA8"/>
    <property type="match status" value="1"/>
</dbReference>
<keyword evidence="2 4" id="KW-0442">Lipid degradation</keyword>
<keyword evidence="3 4" id="KW-0443">Lipid metabolism</keyword>
<dbReference type="PROSITE" id="PS51635">
    <property type="entry name" value="PNPLA"/>
    <property type="match status" value="1"/>
</dbReference>
<evidence type="ECO:0000259" key="5">
    <source>
        <dbReference type="PROSITE" id="PS51635"/>
    </source>
</evidence>
<feature type="short sequence motif" description="GXSXG" evidence="4">
    <location>
        <begin position="129"/>
        <end position="133"/>
    </location>
</feature>
<dbReference type="GO" id="GO:0016787">
    <property type="term" value="F:hydrolase activity"/>
    <property type="evidence" value="ECO:0007669"/>
    <property type="project" value="UniProtKB-UniRule"/>
</dbReference>
<dbReference type="EMBL" id="JBFDAA010000008">
    <property type="protein sequence ID" value="KAL1130033.1"/>
    <property type="molecule type" value="Genomic_DNA"/>
</dbReference>
<dbReference type="Gene3D" id="3.40.1090.10">
    <property type="entry name" value="Cytosolic phospholipase A2 catalytic domain"/>
    <property type="match status" value="1"/>
</dbReference>
<feature type="short sequence motif" description="DGA/G" evidence="4">
    <location>
        <begin position="275"/>
        <end position="277"/>
    </location>
</feature>
<accession>A0ABD0YXW1</accession>
<dbReference type="InterPro" id="IPR016035">
    <property type="entry name" value="Acyl_Trfase/lysoPLipase"/>
</dbReference>
<dbReference type="PANTHER" id="PTHR24185:SF1">
    <property type="entry name" value="CALCIUM-INDEPENDENT PHOSPHOLIPASE A2-GAMMA"/>
    <property type="match status" value="1"/>
</dbReference>
<reference evidence="6 7" key="1">
    <citation type="submission" date="2024-07" db="EMBL/GenBank/DDBJ databases">
        <title>Chromosome-level genome assembly of the water stick insect Ranatra chinensis (Heteroptera: Nepidae).</title>
        <authorList>
            <person name="Liu X."/>
        </authorList>
    </citation>
    <scope>NUCLEOTIDE SEQUENCE [LARGE SCALE GENOMIC DNA]</scope>
    <source>
        <strain evidence="6">Cailab_2021Rc</strain>
        <tissue evidence="6">Muscle</tissue>
    </source>
</reference>
<name>A0ABD0YXW1_9HEMI</name>
<dbReference type="PANTHER" id="PTHR24185">
    <property type="entry name" value="CALCIUM-INDEPENDENT PHOSPHOLIPASE A2-GAMMA"/>
    <property type="match status" value="1"/>
</dbReference>
<evidence type="ECO:0000256" key="2">
    <source>
        <dbReference type="ARBA" id="ARBA00022963"/>
    </source>
</evidence>
<keyword evidence="1 4" id="KW-0378">Hydrolase</keyword>
<organism evidence="6 7">
    <name type="scientific">Ranatra chinensis</name>
    <dbReference type="NCBI Taxonomy" id="642074"/>
    <lineage>
        <taxon>Eukaryota</taxon>
        <taxon>Metazoa</taxon>
        <taxon>Ecdysozoa</taxon>
        <taxon>Arthropoda</taxon>
        <taxon>Hexapoda</taxon>
        <taxon>Insecta</taxon>
        <taxon>Pterygota</taxon>
        <taxon>Neoptera</taxon>
        <taxon>Paraneoptera</taxon>
        <taxon>Hemiptera</taxon>
        <taxon>Heteroptera</taxon>
        <taxon>Panheteroptera</taxon>
        <taxon>Nepomorpha</taxon>
        <taxon>Nepidae</taxon>
        <taxon>Ranatrinae</taxon>
        <taxon>Ranatra</taxon>
    </lineage>
</organism>
<evidence type="ECO:0000256" key="1">
    <source>
        <dbReference type="ARBA" id="ARBA00022801"/>
    </source>
</evidence>
<feature type="short sequence motif" description="GXGXXG" evidence="4">
    <location>
        <begin position="97"/>
        <end position="102"/>
    </location>
</feature>
<feature type="active site" description="Proton acceptor" evidence="4">
    <location>
        <position position="275"/>
    </location>
</feature>
<feature type="domain" description="PNPLA" evidence="5">
    <location>
        <begin position="93"/>
        <end position="288"/>
    </location>
</feature>
<feature type="active site" description="Nucleophile" evidence="4">
    <location>
        <position position="131"/>
    </location>
</feature>
<sequence length="429" mass="48278">MFQETINSRTTQLVASILSAESESSQLKRLDDLLQHLQLHTVGQSHAVREGAIDTLLTLRRRTNDGNVLQSIREVCAALGYIDPPPMQGVRILSIDGGGMRGIAVIRMLEQLEKLTGRKVYELFDYVCGVSTGAIITCCMVPPLAMSMESLCQLYRNFSTRVFQQSMIWGTSKLVWSHAYYDTLRWEKVLTETVGSTRLLETTRYLNAPKICAISTIVNRSYVIPFLFRNYTLPYLMKSDYQGSSNHTMFEAIRASAAAPTIFEEFRIGDMLHQDGGILVNNPTAVAVQESKALWPDEHLSSVISCGTGRTDPVLTLDYDPASQSASTWKGIFDKILESATDTEAVHTTLNSLLPENVYFRLNPPITVSVAIDETNEDNLSQLEDEVDMYYRRNEEKFKIIANKLLVPRSPIKKCGDYIKDRVKILRKV</sequence>
<evidence type="ECO:0000256" key="4">
    <source>
        <dbReference type="PROSITE-ProRule" id="PRU01161"/>
    </source>
</evidence>
<evidence type="ECO:0000256" key="3">
    <source>
        <dbReference type="ARBA" id="ARBA00023098"/>
    </source>
</evidence>
<proteinExistence type="predicted"/>
<keyword evidence="7" id="KW-1185">Reference proteome</keyword>